<keyword evidence="2" id="KW-1185">Reference proteome</keyword>
<name>A0A285ZQ06_9SPHI</name>
<proteinExistence type="predicted"/>
<sequence length="86" mass="9512">MMIFGTRTKLLSAFGTQQTCAHCNTGKLNLVFATHKGNALSQADINDEAVFGKLDANFTPSTFKMAKRNIKSMTKNNKNLVAIFRK</sequence>
<dbReference type="OrthoDB" id="766141at2"/>
<evidence type="ECO:0000313" key="1">
    <source>
        <dbReference type="EMBL" id="SOD11746.1"/>
    </source>
</evidence>
<dbReference type="Proteomes" id="UP000219281">
    <property type="component" value="Unassembled WGS sequence"/>
</dbReference>
<dbReference type="AlphaFoldDB" id="A0A285ZQ06"/>
<evidence type="ECO:0000313" key="2">
    <source>
        <dbReference type="Proteomes" id="UP000219281"/>
    </source>
</evidence>
<protein>
    <submittedName>
        <fullName evidence="1">Uncharacterized protein</fullName>
    </submittedName>
</protein>
<organism evidence="1 2">
    <name type="scientific">Pedobacter xixiisoli</name>
    <dbReference type="NCBI Taxonomy" id="1476464"/>
    <lineage>
        <taxon>Bacteria</taxon>
        <taxon>Pseudomonadati</taxon>
        <taxon>Bacteroidota</taxon>
        <taxon>Sphingobacteriia</taxon>
        <taxon>Sphingobacteriales</taxon>
        <taxon>Sphingobacteriaceae</taxon>
        <taxon>Pedobacter</taxon>
    </lineage>
</organism>
<gene>
    <name evidence="1" type="ORF">SAMN06297358_0313</name>
</gene>
<dbReference type="EMBL" id="OCMT01000001">
    <property type="protein sequence ID" value="SOD11746.1"/>
    <property type="molecule type" value="Genomic_DNA"/>
</dbReference>
<reference evidence="2" key="1">
    <citation type="submission" date="2017-09" db="EMBL/GenBank/DDBJ databases">
        <authorList>
            <person name="Varghese N."/>
            <person name="Submissions S."/>
        </authorList>
    </citation>
    <scope>NUCLEOTIDE SEQUENCE [LARGE SCALE GENOMIC DNA]</scope>
    <source>
        <strain evidence="2">CGMCC 1.12803</strain>
    </source>
</reference>
<accession>A0A285ZQ06</accession>